<evidence type="ECO:0000256" key="1">
    <source>
        <dbReference type="ARBA" id="ARBA00005568"/>
    </source>
</evidence>
<feature type="domain" description="HpcH/HpaI aldolase/citrate lyase" evidence="4">
    <location>
        <begin position="27"/>
        <end position="236"/>
    </location>
</feature>
<dbReference type="RefSeq" id="WP_126924702.1">
    <property type="nucleotide sequence ID" value="NZ_ML133699.1"/>
</dbReference>
<dbReference type="EMBL" id="RJTH01000015">
    <property type="protein sequence ID" value="RUM20483.1"/>
    <property type="molecule type" value="Genomic_DNA"/>
</dbReference>
<accession>A0A432PC68</accession>
<evidence type="ECO:0000256" key="3">
    <source>
        <dbReference type="ARBA" id="ARBA00023239"/>
    </source>
</evidence>
<dbReference type="Proteomes" id="UP000278823">
    <property type="component" value="Unassembled WGS sequence"/>
</dbReference>
<evidence type="ECO:0000256" key="2">
    <source>
        <dbReference type="ARBA" id="ARBA00022723"/>
    </source>
</evidence>
<dbReference type="AlphaFoldDB" id="A0A432PC68"/>
<organism evidence="5 6">
    <name type="scientific">Rhizobium vallis</name>
    <dbReference type="NCBI Taxonomy" id="634290"/>
    <lineage>
        <taxon>Bacteria</taxon>
        <taxon>Pseudomonadati</taxon>
        <taxon>Pseudomonadota</taxon>
        <taxon>Alphaproteobacteria</taxon>
        <taxon>Hyphomicrobiales</taxon>
        <taxon>Rhizobiaceae</taxon>
        <taxon>Rhizobium/Agrobacterium group</taxon>
        <taxon>Rhizobium</taxon>
    </lineage>
</organism>
<dbReference type="InterPro" id="IPR040442">
    <property type="entry name" value="Pyrv_kinase-like_dom_sf"/>
</dbReference>
<evidence type="ECO:0000313" key="5">
    <source>
        <dbReference type="EMBL" id="RUM20483.1"/>
    </source>
</evidence>
<reference evidence="6" key="1">
    <citation type="submission" date="2018-11" db="EMBL/GenBank/DDBJ databases">
        <title>Rhizobium chutanense sp. nov., isolated from root nodules of Phaseolus vulgaris in China.</title>
        <authorList>
            <person name="Huo Y."/>
        </authorList>
    </citation>
    <scope>NUCLEOTIDE SEQUENCE [LARGE SCALE GENOMIC DNA]</scope>
    <source>
        <strain evidence="6">CCBAU 65647</strain>
    </source>
</reference>
<dbReference type="GO" id="GO:0005737">
    <property type="term" value="C:cytoplasm"/>
    <property type="evidence" value="ECO:0007669"/>
    <property type="project" value="TreeGrafter"/>
</dbReference>
<dbReference type="InterPro" id="IPR005000">
    <property type="entry name" value="Aldolase/citrate-lyase_domain"/>
</dbReference>
<evidence type="ECO:0000313" key="6">
    <source>
        <dbReference type="Proteomes" id="UP000278823"/>
    </source>
</evidence>
<dbReference type="Gene3D" id="3.20.20.60">
    <property type="entry name" value="Phosphoenolpyruvate-binding domains"/>
    <property type="match status" value="1"/>
</dbReference>
<keyword evidence="3" id="KW-0456">Lyase</keyword>
<gene>
    <name evidence="5" type="ORF">EFQ99_29610</name>
</gene>
<proteinExistence type="inferred from homology"/>
<comment type="caution">
    <text evidence="5">The sequence shown here is derived from an EMBL/GenBank/DDBJ whole genome shotgun (WGS) entry which is preliminary data.</text>
</comment>
<dbReference type="GO" id="GO:0046872">
    <property type="term" value="F:metal ion binding"/>
    <property type="evidence" value="ECO:0007669"/>
    <property type="project" value="UniProtKB-KW"/>
</dbReference>
<dbReference type="InterPro" id="IPR015813">
    <property type="entry name" value="Pyrv/PenolPyrv_kinase-like_dom"/>
</dbReference>
<dbReference type="Pfam" id="PF03328">
    <property type="entry name" value="HpcH_HpaI"/>
    <property type="match status" value="1"/>
</dbReference>
<comment type="similarity">
    <text evidence="1">Belongs to the HpcH/HpaI aldolase family.</text>
</comment>
<dbReference type="InterPro" id="IPR050251">
    <property type="entry name" value="HpcH-HpaI_aldolase"/>
</dbReference>
<sequence>MKANKLKEIWSKGGCVLNGWLSIPCAFSAEIMAAQGYDSIGIDLQHGIVDYQEAVGMLQAMRASEVTPLVRPAWLDPVHIMKALDAGAYGVVCPMINSRAEAEQLVSYVRYPPTGIRSFGPSRALISTGGGNYLGEADEEIVCFAMIETAQALERLDEIATTPGLDGIYIGPADLTIGLTGKKYPPGFDREEPEIIDAISRILRASHDAGIKAALHCGSPAYAAKAAKWGFDLVTVSNDVRLLAGAAAASVGSFRSLMAEQANEPKNEKGSY</sequence>
<name>A0A432PC68_9HYPH</name>
<keyword evidence="2" id="KW-0479">Metal-binding</keyword>
<evidence type="ECO:0000259" key="4">
    <source>
        <dbReference type="Pfam" id="PF03328"/>
    </source>
</evidence>
<dbReference type="PANTHER" id="PTHR30502:SF0">
    <property type="entry name" value="PHOSPHOENOLPYRUVATE CARBOXYLASE FAMILY PROTEIN"/>
    <property type="match status" value="1"/>
</dbReference>
<dbReference type="GO" id="GO:0016832">
    <property type="term" value="F:aldehyde-lyase activity"/>
    <property type="evidence" value="ECO:0007669"/>
    <property type="project" value="TreeGrafter"/>
</dbReference>
<dbReference type="PANTHER" id="PTHR30502">
    <property type="entry name" value="2-KETO-3-DEOXY-L-RHAMNONATE ALDOLASE"/>
    <property type="match status" value="1"/>
</dbReference>
<dbReference type="SUPFAM" id="SSF51621">
    <property type="entry name" value="Phosphoenolpyruvate/pyruvate domain"/>
    <property type="match status" value="1"/>
</dbReference>
<protein>
    <submittedName>
        <fullName evidence="5">2,4-dihydroxyhept-2-ene-1,7-dioic acid aldolase</fullName>
    </submittedName>
</protein>
<keyword evidence="6" id="KW-1185">Reference proteome</keyword>
<dbReference type="OrthoDB" id="9802624at2"/>